<accession>A0AAV9R543</accession>
<dbReference type="AlphaFoldDB" id="A0AAV9R543"/>
<organism evidence="2 3">
    <name type="scientific">Crenichthys baileyi</name>
    <name type="common">White River springfish</name>
    <dbReference type="NCBI Taxonomy" id="28760"/>
    <lineage>
        <taxon>Eukaryota</taxon>
        <taxon>Metazoa</taxon>
        <taxon>Chordata</taxon>
        <taxon>Craniata</taxon>
        <taxon>Vertebrata</taxon>
        <taxon>Euteleostomi</taxon>
        <taxon>Actinopterygii</taxon>
        <taxon>Neopterygii</taxon>
        <taxon>Teleostei</taxon>
        <taxon>Neoteleostei</taxon>
        <taxon>Acanthomorphata</taxon>
        <taxon>Ovalentaria</taxon>
        <taxon>Atherinomorphae</taxon>
        <taxon>Cyprinodontiformes</taxon>
        <taxon>Goodeidae</taxon>
        <taxon>Crenichthys</taxon>
    </lineage>
</organism>
<comment type="caution">
    <text evidence="2">The sequence shown here is derived from an EMBL/GenBank/DDBJ whole genome shotgun (WGS) entry which is preliminary data.</text>
</comment>
<feature type="region of interest" description="Disordered" evidence="1">
    <location>
        <begin position="154"/>
        <end position="189"/>
    </location>
</feature>
<gene>
    <name evidence="2" type="ORF">CRENBAI_007354</name>
</gene>
<name>A0AAV9R543_9TELE</name>
<feature type="region of interest" description="Disordered" evidence="1">
    <location>
        <begin position="224"/>
        <end position="339"/>
    </location>
</feature>
<sequence>MLEATHFLCPFRDSSTPPPQSFRLPSDSELLVCSSSRQRRHRHQDTVPPVVEIRTGASKSSWRVWPTLLPLAWRPGLRFLVSSLAPAITQYPLVAPGMKHPLLPLCSLELLYKLFPVPDVNLPPLHGFSPVSLLHRSYQVSSALRHSQQPLLHATDDVGSANGGQPIAPAPASAGDQSDTSVPPSAFLDQPPVATAQPLFPAYLLGFLWGIISEVFSASVSVVHSSPENQPSSQLLPSVTQPSPPLSHLASVPPEGSADAPASTSAVDRPDTSAPPSVVGRPDASAQASTVGRPDASAPASAVGRCEASAPADQSSASSSSSSTLLAQSSAPSSSSSSSTLLAKTLSSSLPPVSAEGCPVAPVPVLSFERGLRVLQGSIADLRAHLKLLWAHLQLLRTHLQLIRAHLQLLRSHRLHLKSHRDTSGSRTASQIDCRCKSPASQLAVRLPEPWPADKTTELQVVVPEFREGFKSEPPLTQVPEFREGFRKKTPLAKPPEPQHAAKPSQPQHAVKSSEPQPDSETFHFDPDFDSDFDPDFDPDSKPDSKASYSLPNSKAPDSKHRDTTTHSPTDFKSDFQLDSRPPEFLLGPKPPEFLFRPKPPVFLLGHKHPEFLLDLLTEGPLLCSADLLTEGPRLGLADLLTEGPLLGSAELLTEGPLLGSAKLLTEGSLLCSAGLQIVGSFITHFQIVSFFDAGSFAADLQIISSSDTSFFAADLKIVISFYSPCGRLAIFVIRVLPPNPQP</sequence>
<reference evidence="2 3" key="1">
    <citation type="submission" date="2021-06" db="EMBL/GenBank/DDBJ databases">
        <authorList>
            <person name="Palmer J.M."/>
        </authorList>
    </citation>
    <scope>NUCLEOTIDE SEQUENCE [LARGE SCALE GENOMIC DNA]</scope>
    <source>
        <strain evidence="2 3">MEX-2019</strain>
        <tissue evidence="2">Muscle</tissue>
    </source>
</reference>
<feature type="region of interest" description="Disordered" evidence="1">
    <location>
        <begin position="489"/>
        <end position="579"/>
    </location>
</feature>
<evidence type="ECO:0000256" key="1">
    <source>
        <dbReference type="SAM" id="MobiDB-lite"/>
    </source>
</evidence>
<feature type="compositionally biased region" description="Low complexity" evidence="1">
    <location>
        <begin position="308"/>
        <end position="339"/>
    </location>
</feature>
<protein>
    <submittedName>
        <fullName evidence="2">Uncharacterized protein</fullName>
    </submittedName>
</protein>
<dbReference type="Proteomes" id="UP001311232">
    <property type="component" value="Unassembled WGS sequence"/>
</dbReference>
<evidence type="ECO:0000313" key="3">
    <source>
        <dbReference type="Proteomes" id="UP001311232"/>
    </source>
</evidence>
<proteinExistence type="predicted"/>
<feature type="compositionally biased region" description="Basic and acidic residues" evidence="1">
    <location>
        <begin position="557"/>
        <end position="579"/>
    </location>
</feature>
<evidence type="ECO:0000313" key="2">
    <source>
        <dbReference type="EMBL" id="KAK5603440.1"/>
    </source>
</evidence>
<keyword evidence="3" id="KW-1185">Reference proteome</keyword>
<dbReference type="EMBL" id="JAHHUM010002463">
    <property type="protein sequence ID" value="KAK5603440.1"/>
    <property type="molecule type" value="Genomic_DNA"/>
</dbReference>
<feature type="compositionally biased region" description="Polar residues" evidence="1">
    <location>
        <begin position="227"/>
        <end position="241"/>
    </location>
</feature>
<feature type="compositionally biased region" description="Acidic residues" evidence="1">
    <location>
        <begin position="528"/>
        <end position="538"/>
    </location>
</feature>